<evidence type="ECO:0000313" key="1">
    <source>
        <dbReference type="EMBL" id="RKK32556.1"/>
    </source>
</evidence>
<comment type="caution">
    <text evidence="1">The sequence shown here is derived from an EMBL/GenBank/DDBJ whole genome shotgun (WGS) entry which is preliminary data.</text>
</comment>
<dbReference type="EMBL" id="MRCX01002867">
    <property type="protein sequence ID" value="RKK32556.1"/>
    <property type="molecule type" value="Genomic_DNA"/>
</dbReference>
<organism evidence="1 2">
    <name type="scientific">Fusarium oxysporum</name>
    <name type="common">Fusarium vascular wilt</name>
    <dbReference type="NCBI Taxonomy" id="5507"/>
    <lineage>
        <taxon>Eukaryota</taxon>
        <taxon>Fungi</taxon>
        <taxon>Dikarya</taxon>
        <taxon>Ascomycota</taxon>
        <taxon>Pezizomycotina</taxon>
        <taxon>Sordariomycetes</taxon>
        <taxon>Hypocreomycetidae</taxon>
        <taxon>Hypocreales</taxon>
        <taxon>Nectriaceae</taxon>
        <taxon>Fusarium</taxon>
        <taxon>Fusarium oxysporum species complex</taxon>
    </lineage>
</organism>
<accession>A0A420M4H5</accession>
<sequence length="93" mass="10320">MRLSGDMKRLKALIPRRRFRTGLVRGSVCMSTQSLLARLQSRSWMVAMWASASATPVATLVKDPMIACAPILCTRWIVYADAVLHACIQTLEA</sequence>
<name>A0A420M4H5_FUSOX</name>
<gene>
    <name evidence="1" type="ORF">BFJ69_g18760</name>
</gene>
<reference evidence="1 2" key="1">
    <citation type="journal article" date="2018" name="Sci. Rep.">
        <title>Characterisation of pathogen-specific regions and novel effector candidates in Fusarium oxysporum f. sp. cepae.</title>
        <authorList>
            <person name="Armitage A.D."/>
            <person name="Taylor A."/>
            <person name="Sobczyk M.K."/>
            <person name="Baxter L."/>
            <person name="Greenfield B.P."/>
            <person name="Bates H.J."/>
            <person name="Wilson F."/>
            <person name="Jackson A.C."/>
            <person name="Ott S."/>
            <person name="Harrison R.J."/>
            <person name="Clarkson J.P."/>
        </authorList>
    </citation>
    <scope>NUCLEOTIDE SEQUENCE [LARGE SCALE GENOMIC DNA]</scope>
    <source>
        <strain evidence="1 2">Fo_A13</strain>
    </source>
</reference>
<evidence type="ECO:0000313" key="2">
    <source>
        <dbReference type="Proteomes" id="UP000285084"/>
    </source>
</evidence>
<dbReference type="Proteomes" id="UP000285084">
    <property type="component" value="Unassembled WGS sequence"/>
</dbReference>
<proteinExistence type="predicted"/>
<dbReference type="AlphaFoldDB" id="A0A420M4H5"/>
<protein>
    <submittedName>
        <fullName evidence="1">Uncharacterized protein</fullName>
    </submittedName>
</protein>